<evidence type="ECO:0000313" key="1">
    <source>
        <dbReference type="EMBL" id="MFD2588431.1"/>
    </source>
</evidence>
<reference evidence="2" key="1">
    <citation type="journal article" date="2019" name="Int. J. Syst. Evol. Microbiol.">
        <title>The Global Catalogue of Microorganisms (GCM) 10K type strain sequencing project: providing services to taxonomists for standard genome sequencing and annotation.</title>
        <authorList>
            <consortium name="The Broad Institute Genomics Platform"/>
            <consortium name="The Broad Institute Genome Sequencing Center for Infectious Disease"/>
            <person name="Wu L."/>
            <person name="Ma J."/>
        </authorList>
    </citation>
    <scope>NUCLEOTIDE SEQUENCE [LARGE SCALE GENOMIC DNA]</scope>
    <source>
        <strain evidence="2">KCTC 52368</strain>
    </source>
</reference>
<accession>A0ABW5N035</accession>
<gene>
    <name evidence="1" type="ORF">ACFSQJ_15955</name>
</gene>
<dbReference type="RefSeq" id="WP_377767961.1">
    <property type="nucleotide sequence ID" value="NZ_JBHULB010000079.1"/>
</dbReference>
<organism evidence="1 2">
    <name type="scientific">Croceitalea marina</name>
    <dbReference type="NCBI Taxonomy" id="1775166"/>
    <lineage>
        <taxon>Bacteria</taxon>
        <taxon>Pseudomonadati</taxon>
        <taxon>Bacteroidota</taxon>
        <taxon>Flavobacteriia</taxon>
        <taxon>Flavobacteriales</taxon>
        <taxon>Flavobacteriaceae</taxon>
        <taxon>Croceitalea</taxon>
    </lineage>
</organism>
<evidence type="ECO:0008006" key="3">
    <source>
        <dbReference type="Google" id="ProtNLM"/>
    </source>
</evidence>
<keyword evidence="2" id="KW-1185">Reference proteome</keyword>
<comment type="caution">
    <text evidence="1">The sequence shown here is derived from an EMBL/GenBank/DDBJ whole genome shotgun (WGS) entry which is preliminary data.</text>
</comment>
<protein>
    <recommendedName>
        <fullName evidence="3">Helix-turn-helix domain-containing protein</fullName>
    </recommendedName>
</protein>
<name>A0ABW5N035_9FLAO</name>
<dbReference type="EMBL" id="JBHULB010000079">
    <property type="protein sequence ID" value="MFD2588431.1"/>
    <property type="molecule type" value="Genomic_DNA"/>
</dbReference>
<sequence>MESSTQVFNITPEQLIQQIDKIIDERLSSLEVRLNQVKSKKYISRKEASNKLQISYVTLNEWDKNGILKKRKIGNKVFYLNEEIETILEQSVVK</sequence>
<dbReference type="InterPro" id="IPR009061">
    <property type="entry name" value="DNA-bd_dom_put_sf"/>
</dbReference>
<dbReference type="Proteomes" id="UP001597526">
    <property type="component" value="Unassembled WGS sequence"/>
</dbReference>
<dbReference type="SUPFAM" id="SSF46955">
    <property type="entry name" value="Putative DNA-binding domain"/>
    <property type="match status" value="1"/>
</dbReference>
<proteinExistence type="predicted"/>
<evidence type="ECO:0000313" key="2">
    <source>
        <dbReference type="Proteomes" id="UP001597526"/>
    </source>
</evidence>